<dbReference type="SUPFAM" id="SSF53448">
    <property type="entry name" value="Nucleotide-diphospho-sugar transferases"/>
    <property type="match status" value="1"/>
</dbReference>
<dbReference type="PANTHER" id="PTHR47032">
    <property type="entry name" value="UDP-D-XYLOSE:L-FUCOSE ALPHA-1,3-D-XYLOSYLTRANSFERASE-RELATED"/>
    <property type="match status" value="1"/>
</dbReference>
<dbReference type="GO" id="GO:0000139">
    <property type="term" value="C:Golgi membrane"/>
    <property type="evidence" value="ECO:0007669"/>
    <property type="project" value="UniProtKB-SubCell"/>
</dbReference>
<feature type="domain" description="Nucleotide-diphospho-sugar transferase" evidence="3">
    <location>
        <begin position="80"/>
        <end position="234"/>
    </location>
</feature>
<comment type="subcellular location">
    <subcellularLocation>
        <location evidence="2">Golgi apparatus membrane</location>
        <topology evidence="2">Single-pass type II membrane protein</topology>
    </subcellularLocation>
</comment>
<evidence type="ECO:0000313" key="5">
    <source>
        <dbReference type="Proteomes" id="UP000612055"/>
    </source>
</evidence>
<keyword evidence="2" id="KW-0961">Cell wall biogenesis/degradation</keyword>
<keyword evidence="5" id="KW-1185">Reference proteome</keyword>
<proteinExistence type="inferred from homology"/>
<keyword evidence="2" id="KW-0328">Glycosyltransferase</keyword>
<gene>
    <name evidence="4" type="ORF">HYH03_012517</name>
</gene>
<dbReference type="Pfam" id="PF03407">
    <property type="entry name" value="Nucleotid_trans"/>
    <property type="match status" value="1"/>
</dbReference>
<dbReference type="InterPro" id="IPR005069">
    <property type="entry name" value="Nucl-diP-sugar_transferase"/>
</dbReference>
<dbReference type="PANTHER" id="PTHR47032:SF1">
    <property type="entry name" value="UDP-D-XYLOSE:L-FUCOSE ALPHA-1,3-D-XYLOSYLTRANSFERASE-RELATED"/>
    <property type="match status" value="1"/>
</dbReference>
<comment type="similarity">
    <text evidence="1 2">Belongs to the glycosyltransferase 77 family.</text>
</comment>
<evidence type="ECO:0000313" key="4">
    <source>
        <dbReference type="EMBL" id="KAG2488886.1"/>
    </source>
</evidence>
<dbReference type="EMBL" id="JAEHOE010000078">
    <property type="protein sequence ID" value="KAG2488886.1"/>
    <property type="molecule type" value="Genomic_DNA"/>
</dbReference>
<reference evidence="4" key="1">
    <citation type="journal article" date="2020" name="bioRxiv">
        <title>Comparative genomics of Chlamydomonas.</title>
        <authorList>
            <person name="Craig R.J."/>
            <person name="Hasan A.R."/>
            <person name="Ness R.W."/>
            <person name="Keightley P.D."/>
        </authorList>
    </citation>
    <scope>NUCLEOTIDE SEQUENCE</scope>
    <source>
        <strain evidence="4">CCAP 11/70</strain>
    </source>
</reference>
<dbReference type="GO" id="GO:0016757">
    <property type="term" value="F:glycosyltransferase activity"/>
    <property type="evidence" value="ECO:0007669"/>
    <property type="project" value="UniProtKB-KW"/>
</dbReference>
<accession>A0A835XV43</accession>
<dbReference type="Gene3D" id="3.90.550.10">
    <property type="entry name" value="Spore Coat Polysaccharide Biosynthesis Protein SpsA, Chain A"/>
    <property type="match status" value="1"/>
</dbReference>
<keyword evidence="2" id="KW-0333">Golgi apparatus</keyword>
<evidence type="ECO:0000256" key="2">
    <source>
        <dbReference type="RuleBase" id="RU363055"/>
    </source>
</evidence>
<comment type="caution">
    <text evidence="4">The sequence shown here is derived from an EMBL/GenBank/DDBJ whole genome shotgun (WGS) entry which is preliminary data.</text>
</comment>
<dbReference type="GO" id="GO:0071555">
    <property type="term" value="P:cell wall organization"/>
    <property type="evidence" value="ECO:0007669"/>
    <property type="project" value="UniProtKB-KW"/>
</dbReference>
<dbReference type="InterPro" id="IPR052636">
    <property type="entry name" value="UDP-D-xylose:L-fucose_XylT"/>
</dbReference>
<protein>
    <recommendedName>
        <fullName evidence="2">Glycosyltransferase</fullName>
        <ecNumber evidence="2">2.4.2.-</ecNumber>
    </recommendedName>
</protein>
<evidence type="ECO:0000256" key="1">
    <source>
        <dbReference type="ARBA" id="ARBA00007033"/>
    </source>
</evidence>
<name>A0A835XV43_9CHLO</name>
<dbReference type="InterPro" id="IPR029044">
    <property type="entry name" value="Nucleotide-diphossugar_trans"/>
</dbReference>
<keyword evidence="2" id="KW-0808">Transferase</keyword>
<organism evidence="4 5">
    <name type="scientific">Edaphochlamys debaryana</name>
    <dbReference type="NCBI Taxonomy" id="47281"/>
    <lineage>
        <taxon>Eukaryota</taxon>
        <taxon>Viridiplantae</taxon>
        <taxon>Chlorophyta</taxon>
        <taxon>core chlorophytes</taxon>
        <taxon>Chlorophyceae</taxon>
        <taxon>CS clade</taxon>
        <taxon>Chlamydomonadales</taxon>
        <taxon>Chlamydomonadales incertae sedis</taxon>
        <taxon>Edaphochlamys</taxon>
    </lineage>
</organism>
<keyword evidence="2" id="KW-0812">Transmembrane</keyword>
<evidence type="ECO:0000259" key="3">
    <source>
        <dbReference type="Pfam" id="PF03407"/>
    </source>
</evidence>
<dbReference type="Proteomes" id="UP000612055">
    <property type="component" value="Unassembled WGS sequence"/>
</dbReference>
<dbReference type="EC" id="2.4.2.-" evidence="2"/>
<dbReference type="OrthoDB" id="523104at2759"/>
<dbReference type="AlphaFoldDB" id="A0A835XV43"/>
<sequence length="318" mass="35781">MANEEALAHTVPLFLHSLRLTKLSGGRQAGRSLDQHLVLVAWSEQALADCEALQERGKGKAEEEGQRFGHQCVRDAEHSVGMGSFKFHDAGFNSLGFAKIKYILNGLSLGHDVVFLDTDIVMLRDPVPYFLSRQADLLGSMEKCMIYNDTQAYSSDDFLTKDPPPINIGVLYFKATAGVTRCVYNWIWDMHSEAPKRPKLWDQDIYGKVMRACSGRHHLRMQALDPRLFQSACFGECGCAYDDRLVKKANTGRFGKSQRGDKLGRCGPQHWDSWLLRHFPCSGETKHKAELMKSLLEGYNQKKPARITGQARLSSRTA</sequence>
<keyword evidence="2" id="KW-0735">Signal-anchor</keyword>